<dbReference type="Proteomes" id="UP000238348">
    <property type="component" value="Chromosome"/>
</dbReference>
<dbReference type="AlphaFoldDB" id="A0A2L0FC82"/>
<evidence type="ECO:0000313" key="3">
    <source>
        <dbReference type="Proteomes" id="UP000238348"/>
    </source>
</evidence>
<dbReference type="NCBIfam" id="NF041515">
    <property type="entry name" value="GspC_delta"/>
    <property type="match status" value="1"/>
</dbReference>
<feature type="region of interest" description="Disordered" evidence="1">
    <location>
        <begin position="165"/>
        <end position="205"/>
    </location>
</feature>
<feature type="compositionally biased region" description="Low complexity" evidence="1">
    <location>
        <begin position="188"/>
        <end position="200"/>
    </location>
</feature>
<dbReference type="EMBL" id="CP012673">
    <property type="protein sequence ID" value="AUX49153.1"/>
    <property type="molecule type" value="Genomic_DNA"/>
</dbReference>
<proteinExistence type="predicted"/>
<feature type="region of interest" description="Disordered" evidence="1">
    <location>
        <begin position="45"/>
        <end position="107"/>
    </location>
</feature>
<sequence>MNPDAFVKRGFPFILGALVAVAAYLQASGVSHLVARAVAPDGAPPGATALAEPPLEGGRAPSAAPILERNPFDSTTGPLGARPEDAPAGAADLSGRDPGKPPPCDTGRVVLIAVSEDPEWSFAAIEVDDGRAALGRRGAELAGRKIEDIAWDRVVLTSAGARCQMQLGKKSGGSSGKPGPQTPRAPEPSRAPSYRASSRSDVPPEIASNIRRVSETEIDIDRSAAEKIFAQPEIVTHTSAAIPEMRDNQVAGLKMTIKPGSVLESFGLQSGDLVRSVNGIDLTDPEKAMMAYTRMRSDSRVSVLVERNGRPLRLRVNLR</sequence>
<organism evidence="2 3">
    <name type="scientific">Sorangium cellulosum</name>
    <name type="common">Polyangium cellulosum</name>
    <dbReference type="NCBI Taxonomy" id="56"/>
    <lineage>
        <taxon>Bacteria</taxon>
        <taxon>Pseudomonadati</taxon>
        <taxon>Myxococcota</taxon>
        <taxon>Polyangia</taxon>
        <taxon>Polyangiales</taxon>
        <taxon>Polyangiaceae</taxon>
        <taxon>Sorangium</taxon>
    </lineage>
</organism>
<dbReference type="Gene3D" id="2.30.30.830">
    <property type="match status" value="1"/>
</dbReference>
<name>A0A2L0FC82_SORCE</name>
<evidence type="ECO:0000313" key="2">
    <source>
        <dbReference type="EMBL" id="AUX49153.1"/>
    </source>
</evidence>
<protein>
    <submittedName>
        <fullName evidence="2">General secretion pathway protein GspC</fullName>
    </submittedName>
</protein>
<dbReference type="OrthoDB" id="5501469at2"/>
<gene>
    <name evidence="2" type="primary">gspC</name>
    <name evidence="2" type="ORF">SOCE26_106980</name>
</gene>
<evidence type="ECO:0000256" key="1">
    <source>
        <dbReference type="SAM" id="MobiDB-lite"/>
    </source>
</evidence>
<reference evidence="2 3" key="1">
    <citation type="submission" date="2015-09" db="EMBL/GenBank/DDBJ databases">
        <title>Sorangium comparison.</title>
        <authorList>
            <person name="Zaburannyi N."/>
            <person name="Bunk B."/>
            <person name="Overmann J."/>
            <person name="Mueller R."/>
        </authorList>
    </citation>
    <scope>NUCLEOTIDE SEQUENCE [LARGE SCALE GENOMIC DNA]</scope>
    <source>
        <strain evidence="2 3">So ce26</strain>
    </source>
</reference>
<accession>A0A2L0FC82</accession>
<dbReference type="RefSeq" id="WP_104986908.1">
    <property type="nucleotide sequence ID" value="NZ_CP012673.1"/>
</dbReference>
<dbReference type="SUPFAM" id="SSF50156">
    <property type="entry name" value="PDZ domain-like"/>
    <property type="match status" value="1"/>
</dbReference>
<dbReference type="InterPro" id="IPR036034">
    <property type="entry name" value="PDZ_sf"/>
</dbReference>
<dbReference type="Gene3D" id="2.30.42.10">
    <property type="match status" value="1"/>
</dbReference>